<keyword evidence="5 6" id="KW-0472">Membrane</keyword>
<keyword evidence="4 6" id="KW-1133">Transmembrane helix</keyword>
<name>A0AAP2RL39_9FIRM</name>
<evidence type="ECO:0000256" key="5">
    <source>
        <dbReference type="ARBA" id="ARBA00023136"/>
    </source>
</evidence>
<dbReference type="GO" id="GO:0022857">
    <property type="term" value="F:transmembrane transporter activity"/>
    <property type="evidence" value="ECO:0007669"/>
    <property type="project" value="InterPro"/>
</dbReference>
<feature type="transmembrane region" description="Helical" evidence="6">
    <location>
        <begin position="105"/>
        <end position="126"/>
    </location>
</feature>
<organism evidence="7 8">
    <name type="scientific">Lientehia hominis</name>
    <dbReference type="NCBI Taxonomy" id="2897778"/>
    <lineage>
        <taxon>Bacteria</taxon>
        <taxon>Bacillati</taxon>
        <taxon>Bacillota</taxon>
        <taxon>Clostridia</taxon>
        <taxon>Lachnospirales</taxon>
        <taxon>Lachnospiraceae</taxon>
        <taxon>Lientehia</taxon>
    </lineage>
</organism>
<reference evidence="7 8" key="1">
    <citation type="submission" date="2021-11" db="EMBL/GenBank/DDBJ databases">
        <title>Lacrimispora sp. nov. NSJ-141 isolated from human feces.</title>
        <authorList>
            <person name="Abdugheni R."/>
        </authorList>
    </citation>
    <scope>NUCLEOTIDE SEQUENCE [LARGE SCALE GENOMIC DNA]</scope>
    <source>
        <strain evidence="7 8">NSJ-141</strain>
    </source>
</reference>
<sequence length="334" mass="35436">MNKTVDMKANKKTHIIQTIFKKYMIYILFIAIFAISSFASPAFLKVSNLVNILRQTAIYAIIAFPITMLIISGVTDLSPGSVAAFTGVAGIVAYVDLTTKMGVNAVLAGLLAVAYSILLGIIIGFVNGIIITRFKVPAFMATLAMMTSIRGAALLYTGGNVIYQIGDIAVLGKGSIIGIPIPVLIMLILFVFFTILLKKTMYGRYIYAIGGNEEAAVASGINVNKIRMISYIVQGAMGGLAGILLMCRLNTGQPTAGEGYEFDAITGAVLGGTSFTGGEGTMFGTLVGILIVGMINNIFNLLSVQSYYHQILKGVLIVVAVIIDMRGKNSKVTA</sequence>
<feature type="transmembrane region" description="Helical" evidence="6">
    <location>
        <begin position="176"/>
        <end position="197"/>
    </location>
</feature>
<feature type="transmembrane region" description="Helical" evidence="6">
    <location>
        <begin position="56"/>
        <end position="75"/>
    </location>
</feature>
<evidence type="ECO:0000256" key="4">
    <source>
        <dbReference type="ARBA" id="ARBA00022989"/>
    </source>
</evidence>
<keyword evidence="2" id="KW-1003">Cell membrane</keyword>
<dbReference type="CDD" id="cd06579">
    <property type="entry name" value="TM_PBP1_transp_AraH_like"/>
    <property type="match status" value="1"/>
</dbReference>
<proteinExistence type="predicted"/>
<accession>A0AAP2RL39</accession>
<feature type="transmembrane region" description="Helical" evidence="6">
    <location>
        <begin position="283"/>
        <end position="301"/>
    </location>
</feature>
<dbReference type="EMBL" id="JAJNOR010000011">
    <property type="protein sequence ID" value="MCD2493683.1"/>
    <property type="molecule type" value="Genomic_DNA"/>
</dbReference>
<dbReference type="RefSeq" id="WP_231063527.1">
    <property type="nucleotide sequence ID" value="NZ_JAJNOR010000011.1"/>
</dbReference>
<evidence type="ECO:0000256" key="1">
    <source>
        <dbReference type="ARBA" id="ARBA00004651"/>
    </source>
</evidence>
<feature type="transmembrane region" description="Helical" evidence="6">
    <location>
        <begin position="23"/>
        <end position="44"/>
    </location>
</feature>
<dbReference type="InterPro" id="IPR001851">
    <property type="entry name" value="ABC_transp_permease"/>
</dbReference>
<evidence type="ECO:0000256" key="2">
    <source>
        <dbReference type="ARBA" id="ARBA00022475"/>
    </source>
</evidence>
<keyword evidence="8" id="KW-1185">Reference proteome</keyword>
<dbReference type="PANTHER" id="PTHR32196">
    <property type="entry name" value="ABC TRANSPORTER PERMEASE PROTEIN YPHD-RELATED-RELATED"/>
    <property type="match status" value="1"/>
</dbReference>
<dbReference type="Proteomes" id="UP001299265">
    <property type="component" value="Unassembled WGS sequence"/>
</dbReference>
<comment type="caution">
    <text evidence="7">The sequence shown here is derived from an EMBL/GenBank/DDBJ whole genome shotgun (WGS) entry which is preliminary data.</text>
</comment>
<evidence type="ECO:0000256" key="3">
    <source>
        <dbReference type="ARBA" id="ARBA00022692"/>
    </source>
</evidence>
<evidence type="ECO:0000313" key="8">
    <source>
        <dbReference type="Proteomes" id="UP001299265"/>
    </source>
</evidence>
<dbReference type="Pfam" id="PF02653">
    <property type="entry name" value="BPD_transp_2"/>
    <property type="match status" value="1"/>
</dbReference>
<feature type="transmembrane region" description="Helical" evidence="6">
    <location>
        <begin position="138"/>
        <end position="156"/>
    </location>
</feature>
<keyword evidence="3 6" id="KW-0812">Transmembrane</keyword>
<dbReference type="GO" id="GO:0005886">
    <property type="term" value="C:plasma membrane"/>
    <property type="evidence" value="ECO:0007669"/>
    <property type="project" value="UniProtKB-SubCell"/>
</dbReference>
<gene>
    <name evidence="7" type="ORF">LQE92_13815</name>
</gene>
<evidence type="ECO:0000313" key="7">
    <source>
        <dbReference type="EMBL" id="MCD2493683.1"/>
    </source>
</evidence>
<feature type="transmembrane region" description="Helical" evidence="6">
    <location>
        <begin position="82"/>
        <end position="99"/>
    </location>
</feature>
<evidence type="ECO:0000256" key="6">
    <source>
        <dbReference type="SAM" id="Phobius"/>
    </source>
</evidence>
<comment type="subcellular location">
    <subcellularLocation>
        <location evidence="1">Cell membrane</location>
        <topology evidence="1">Multi-pass membrane protein</topology>
    </subcellularLocation>
</comment>
<dbReference type="AlphaFoldDB" id="A0AAP2RL39"/>
<protein>
    <submittedName>
        <fullName evidence="7">ABC transporter permease</fullName>
    </submittedName>
</protein>